<dbReference type="EC" id="3.1.4.46" evidence="2"/>
<evidence type="ECO:0000313" key="8">
    <source>
        <dbReference type="EMBL" id="NHN57363.1"/>
    </source>
</evidence>
<dbReference type="Gene3D" id="3.20.20.190">
    <property type="entry name" value="Phosphatidylinositol (PI) phosphodiesterase"/>
    <property type="match status" value="1"/>
</dbReference>
<dbReference type="InterPro" id="IPR030395">
    <property type="entry name" value="GP_PDE_dom"/>
</dbReference>
<keyword evidence="9" id="KW-1185">Reference proteome</keyword>
<evidence type="ECO:0000256" key="5">
    <source>
        <dbReference type="ARBA" id="ARBA00022801"/>
    </source>
</evidence>
<evidence type="ECO:0000256" key="2">
    <source>
        <dbReference type="ARBA" id="ARBA00012247"/>
    </source>
</evidence>
<accession>A0A967EHX9</accession>
<evidence type="ECO:0000256" key="1">
    <source>
        <dbReference type="ARBA" id="ARBA00007277"/>
    </source>
</evidence>
<organism evidence="8 9">
    <name type="scientific">Metallococcus carri</name>
    <dbReference type="NCBI Taxonomy" id="1656884"/>
    <lineage>
        <taxon>Bacteria</taxon>
        <taxon>Bacillati</taxon>
        <taxon>Actinomycetota</taxon>
        <taxon>Actinomycetes</taxon>
        <taxon>Micrococcales</taxon>
        <taxon>Dermacoccaceae</taxon>
        <taxon>Metallococcus</taxon>
    </lineage>
</organism>
<keyword evidence="4" id="KW-0319">Glycerol metabolism</keyword>
<evidence type="ECO:0000259" key="7">
    <source>
        <dbReference type="PROSITE" id="PS51704"/>
    </source>
</evidence>
<dbReference type="Proteomes" id="UP000744769">
    <property type="component" value="Unassembled WGS sequence"/>
</dbReference>
<comment type="catalytic activity">
    <reaction evidence="6">
        <text>a sn-glycero-3-phosphodiester + H2O = an alcohol + sn-glycerol 3-phosphate + H(+)</text>
        <dbReference type="Rhea" id="RHEA:12969"/>
        <dbReference type="ChEBI" id="CHEBI:15377"/>
        <dbReference type="ChEBI" id="CHEBI:15378"/>
        <dbReference type="ChEBI" id="CHEBI:30879"/>
        <dbReference type="ChEBI" id="CHEBI:57597"/>
        <dbReference type="ChEBI" id="CHEBI:83408"/>
        <dbReference type="EC" id="3.1.4.46"/>
    </reaction>
</comment>
<keyword evidence="5" id="KW-0378">Hydrolase</keyword>
<comment type="similarity">
    <text evidence="1">Belongs to the glycerophosphoryl diester phosphodiesterase family.</text>
</comment>
<dbReference type="PANTHER" id="PTHR43620:SF7">
    <property type="entry name" value="GLYCEROPHOSPHODIESTER PHOSPHODIESTERASE GDPD5-RELATED"/>
    <property type="match status" value="1"/>
</dbReference>
<dbReference type="EMBL" id="JAAOIV010000015">
    <property type="protein sequence ID" value="NHN57363.1"/>
    <property type="molecule type" value="Genomic_DNA"/>
</dbReference>
<sequence length="357" mass="38623">MTTSLTSASPPPSAAPRRLPRIVGHRGACGYRPELTLASFELAARLGADSVETDLVATKDHRLVCRHDNELSATTDIAGRPEFADRFARRVVDGRPLEGWFTEDFTLAELQTLRARERHQGVRRSNTIYDGRFVVPTLEELLDLRAAQSRARGRTLGVHLELKHSAYFTALGLGLESPVADALQQAGLDSPDAPVTVQSFEIGSLMRARDDLGLSVPMVFLTEDGIPPDLVGTAHERTYADLLTPAGLRLVGAWATGIGPAKEQVIPRRADGSLAGPTRVTRDAHDAGLTVSVWTFAAENAWLPTDLRKGEHLADYGNVLGEMTTYLQAGIDELITDHPDIALLARADVFTPAAARA</sequence>
<gene>
    <name evidence="8" type="ORF">G9U51_16460</name>
</gene>
<dbReference type="AlphaFoldDB" id="A0A967EHX9"/>
<dbReference type="GO" id="GO:0008889">
    <property type="term" value="F:glycerophosphodiester phosphodiesterase activity"/>
    <property type="evidence" value="ECO:0007669"/>
    <property type="project" value="UniProtKB-EC"/>
</dbReference>
<evidence type="ECO:0000313" key="9">
    <source>
        <dbReference type="Proteomes" id="UP000744769"/>
    </source>
</evidence>
<evidence type="ECO:0000256" key="3">
    <source>
        <dbReference type="ARBA" id="ARBA00022729"/>
    </source>
</evidence>
<feature type="domain" description="GP-PDE" evidence="7">
    <location>
        <begin position="20"/>
        <end position="346"/>
    </location>
</feature>
<dbReference type="SUPFAM" id="SSF51695">
    <property type="entry name" value="PLC-like phosphodiesterases"/>
    <property type="match status" value="1"/>
</dbReference>
<evidence type="ECO:0000256" key="4">
    <source>
        <dbReference type="ARBA" id="ARBA00022798"/>
    </source>
</evidence>
<dbReference type="GO" id="GO:0006629">
    <property type="term" value="P:lipid metabolic process"/>
    <property type="evidence" value="ECO:0007669"/>
    <property type="project" value="InterPro"/>
</dbReference>
<dbReference type="Pfam" id="PF03009">
    <property type="entry name" value="GDPD"/>
    <property type="match status" value="1"/>
</dbReference>
<evidence type="ECO:0000256" key="6">
    <source>
        <dbReference type="ARBA" id="ARBA00047512"/>
    </source>
</evidence>
<dbReference type="PROSITE" id="PS51704">
    <property type="entry name" value="GP_PDE"/>
    <property type="match status" value="1"/>
</dbReference>
<name>A0A967EHX9_9MICO</name>
<proteinExistence type="inferred from homology"/>
<comment type="caution">
    <text evidence="8">The sequence shown here is derived from an EMBL/GenBank/DDBJ whole genome shotgun (WGS) entry which is preliminary data.</text>
</comment>
<dbReference type="PANTHER" id="PTHR43620">
    <property type="entry name" value="GLYCEROPHOSPHORYL DIESTER PHOSPHODIESTERASE"/>
    <property type="match status" value="1"/>
</dbReference>
<dbReference type="InterPro" id="IPR017946">
    <property type="entry name" value="PLC-like_Pdiesterase_TIM-brl"/>
</dbReference>
<protein>
    <recommendedName>
        <fullName evidence="2">glycerophosphodiester phosphodiesterase</fullName>
        <ecNumber evidence="2">3.1.4.46</ecNumber>
    </recommendedName>
</protein>
<dbReference type="GO" id="GO:0042597">
    <property type="term" value="C:periplasmic space"/>
    <property type="evidence" value="ECO:0007669"/>
    <property type="project" value="TreeGrafter"/>
</dbReference>
<dbReference type="GO" id="GO:0006071">
    <property type="term" value="P:glycerol metabolic process"/>
    <property type="evidence" value="ECO:0007669"/>
    <property type="project" value="UniProtKB-KW"/>
</dbReference>
<dbReference type="RefSeq" id="WP_166198608.1">
    <property type="nucleotide sequence ID" value="NZ_JAAOIV010000015.1"/>
</dbReference>
<keyword evidence="3" id="KW-0732">Signal</keyword>
<reference evidence="8" key="1">
    <citation type="submission" date="2020-03" db="EMBL/GenBank/DDBJ databases">
        <title>Draft sequencing of Calidifontibacter sp. DB0510.</title>
        <authorList>
            <person name="Kim D.-U."/>
        </authorList>
    </citation>
    <scope>NUCLEOTIDE SEQUENCE</scope>
    <source>
        <strain evidence="8">DB0510</strain>
    </source>
</reference>